<comment type="caution">
    <text evidence="5">The sequence shown here is derived from an EMBL/GenBank/DDBJ whole genome shotgun (WGS) entry which is preliminary data.</text>
</comment>
<name>A0AAV3Z648_9GAST</name>
<dbReference type="SUPFAM" id="SSF56496">
    <property type="entry name" value="Fibrinogen C-terminal domain-like"/>
    <property type="match status" value="1"/>
</dbReference>
<evidence type="ECO:0000259" key="4">
    <source>
        <dbReference type="PROSITE" id="PS51406"/>
    </source>
</evidence>
<dbReference type="Gene3D" id="3.90.215.10">
    <property type="entry name" value="Gamma Fibrinogen, chain A, domain 1"/>
    <property type="match status" value="1"/>
</dbReference>
<evidence type="ECO:0000313" key="6">
    <source>
        <dbReference type="Proteomes" id="UP000735302"/>
    </source>
</evidence>
<dbReference type="AlphaFoldDB" id="A0AAV3Z648"/>
<dbReference type="GO" id="GO:0005615">
    <property type="term" value="C:extracellular space"/>
    <property type="evidence" value="ECO:0007669"/>
    <property type="project" value="TreeGrafter"/>
</dbReference>
<feature type="chain" id="PRO_5043562370" evidence="3">
    <location>
        <begin position="19"/>
        <end position="517"/>
    </location>
</feature>
<dbReference type="Proteomes" id="UP000735302">
    <property type="component" value="Unassembled WGS sequence"/>
</dbReference>
<accession>A0AAV3Z648</accession>
<gene>
    <name evidence="5" type="ORF">PoB_001652700</name>
</gene>
<dbReference type="PANTHER" id="PTHR19143">
    <property type="entry name" value="FIBRINOGEN/TENASCIN/ANGIOPOEITIN"/>
    <property type="match status" value="1"/>
</dbReference>
<organism evidence="5 6">
    <name type="scientific">Plakobranchus ocellatus</name>
    <dbReference type="NCBI Taxonomy" id="259542"/>
    <lineage>
        <taxon>Eukaryota</taxon>
        <taxon>Metazoa</taxon>
        <taxon>Spiralia</taxon>
        <taxon>Lophotrochozoa</taxon>
        <taxon>Mollusca</taxon>
        <taxon>Gastropoda</taxon>
        <taxon>Heterobranchia</taxon>
        <taxon>Euthyneura</taxon>
        <taxon>Panpulmonata</taxon>
        <taxon>Sacoglossa</taxon>
        <taxon>Placobranchoidea</taxon>
        <taxon>Plakobranchidae</taxon>
        <taxon>Plakobranchus</taxon>
    </lineage>
</organism>
<dbReference type="PROSITE" id="PS51406">
    <property type="entry name" value="FIBRINOGEN_C_2"/>
    <property type="match status" value="1"/>
</dbReference>
<dbReference type="Pfam" id="PF00147">
    <property type="entry name" value="Fibrinogen_C"/>
    <property type="match status" value="1"/>
</dbReference>
<dbReference type="SMART" id="SM00186">
    <property type="entry name" value="FBG"/>
    <property type="match status" value="1"/>
</dbReference>
<evidence type="ECO:0000256" key="1">
    <source>
        <dbReference type="ARBA" id="ARBA00023157"/>
    </source>
</evidence>
<dbReference type="PANTHER" id="PTHR19143:SF458">
    <property type="entry name" value="FIBRINOGEN C-TERMINAL DOMAIN-CONTAINING PROTEIN-RELATED"/>
    <property type="match status" value="1"/>
</dbReference>
<dbReference type="InterPro" id="IPR014716">
    <property type="entry name" value="Fibrinogen_a/b/g_C_1"/>
</dbReference>
<dbReference type="CDD" id="cd00087">
    <property type="entry name" value="FReD"/>
    <property type="match status" value="1"/>
</dbReference>
<feature type="domain" description="Fibrinogen C-terminal" evidence="4">
    <location>
        <begin position="300"/>
        <end position="513"/>
    </location>
</feature>
<feature type="coiled-coil region" evidence="2">
    <location>
        <begin position="197"/>
        <end position="231"/>
    </location>
</feature>
<dbReference type="InterPro" id="IPR036056">
    <property type="entry name" value="Fibrinogen-like_C"/>
</dbReference>
<dbReference type="InterPro" id="IPR050373">
    <property type="entry name" value="Fibrinogen_C-term_domain"/>
</dbReference>
<protein>
    <submittedName>
        <fullName evidence="5">Fibrinogen-related protein 3.1</fullName>
    </submittedName>
</protein>
<dbReference type="PROSITE" id="PS00514">
    <property type="entry name" value="FIBRINOGEN_C_1"/>
    <property type="match status" value="1"/>
</dbReference>
<keyword evidence="2" id="KW-0175">Coiled coil</keyword>
<keyword evidence="3" id="KW-0732">Signal</keyword>
<evidence type="ECO:0000256" key="3">
    <source>
        <dbReference type="SAM" id="SignalP"/>
    </source>
</evidence>
<dbReference type="InterPro" id="IPR002181">
    <property type="entry name" value="Fibrinogen_a/b/g_C_dom"/>
</dbReference>
<dbReference type="EMBL" id="BLXT01001979">
    <property type="protein sequence ID" value="GFN90021.1"/>
    <property type="molecule type" value="Genomic_DNA"/>
</dbReference>
<evidence type="ECO:0000256" key="2">
    <source>
        <dbReference type="SAM" id="Coils"/>
    </source>
</evidence>
<sequence length="517" mass="57477">MGIIHWCVFAYFLFQCEGLELTLNRQNSAVSESGLTCGTLKCVESHLETDTILSHGGSNSITVTNLQNCTISSLKIFKKLTNTQTQQGVSNNQNQNLIASVTQNQPTLDEASDGMTVSGLLQDNLASIQVQLDKEEDCKAEFMCEACSSDQQGREIVRTSQIVQAPEKNTDQGAYADWTPLVTMRILTLAQQMHTKLAILGSELKNVEKDIQALNEQNDEFEKKIELLISQSDDTMKYSEKYDEKKPDDTSVGVNLTEAISQGFSSLEKNLKEEFSELLGTVSTIPDGKCTAGEDVKQAISEVFTPKTCYKGMASAFAFNPYTVIQPSRENTLEFPILCDTITDGGGWIVIQRRKTGNVTFYCGWKEYKEGFGSLGGDFWLGNDHIHTLTSSGAFELRIDLRYNGNSAFAHYDTFSLGDESSKYHMNVRYYDGTAGDSLSYHNGRRFSTFDQDNDSSRGHCAQSYSGAWWYGSCQHSNLNGQWLAGNNRGPRWGTLSGSNPVQFTEMKIRRVIGDLN</sequence>
<keyword evidence="6" id="KW-1185">Reference proteome</keyword>
<dbReference type="InterPro" id="IPR020837">
    <property type="entry name" value="Fibrinogen_CS"/>
</dbReference>
<evidence type="ECO:0000313" key="5">
    <source>
        <dbReference type="EMBL" id="GFN90021.1"/>
    </source>
</evidence>
<feature type="signal peptide" evidence="3">
    <location>
        <begin position="1"/>
        <end position="18"/>
    </location>
</feature>
<reference evidence="5 6" key="1">
    <citation type="journal article" date="2021" name="Elife">
        <title>Chloroplast acquisition without the gene transfer in kleptoplastic sea slugs, Plakobranchus ocellatus.</title>
        <authorList>
            <person name="Maeda T."/>
            <person name="Takahashi S."/>
            <person name="Yoshida T."/>
            <person name="Shimamura S."/>
            <person name="Takaki Y."/>
            <person name="Nagai Y."/>
            <person name="Toyoda A."/>
            <person name="Suzuki Y."/>
            <person name="Arimoto A."/>
            <person name="Ishii H."/>
            <person name="Satoh N."/>
            <person name="Nishiyama T."/>
            <person name="Hasebe M."/>
            <person name="Maruyama T."/>
            <person name="Minagawa J."/>
            <person name="Obokata J."/>
            <person name="Shigenobu S."/>
        </authorList>
    </citation>
    <scope>NUCLEOTIDE SEQUENCE [LARGE SCALE GENOMIC DNA]</scope>
</reference>
<proteinExistence type="predicted"/>
<keyword evidence="1" id="KW-1015">Disulfide bond</keyword>